<keyword evidence="2" id="KW-1185">Reference proteome</keyword>
<dbReference type="AlphaFoldDB" id="A0A9W6N550"/>
<sequence length="144" mass="15854">MKLSALRIDNARLEEGAWVGDIPELEGVRLHVRGLGNTDFRRLQNKLVMAVPRKNRRNGLSLEDQARIEARCLAETVLLGWEGLENEDGSPLDYSPVEALRLLSNPDFVRLREGVNYAAAIVAEDDAEADEDLEGNSEPASAGT</sequence>
<dbReference type="RefSeq" id="WP_271205860.1">
    <property type="nucleotide sequence ID" value="NZ_BSFK01000016.1"/>
</dbReference>
<protein>
    <recommendedName>
        <fullName evidence="3">Phage tail assembly chaperone</fullName>
    </recommendedName>
</protein>
<evidence type="ECO:0008006" key="3">
    <source>
        <dbReference type="Google" id="ProtNLM"/>
    </source>
</evidence>
<proteinExistence type="predicted"/>
<gene>
    <name evidence="1" type="ORF">GCM10008171_32940</name>
</gene>
<dbReference type="EMBL" id="BSFK01000016">
    <property type="protein sequence ID" value="GLK78040.1"/>
    <property type="molecule type" value="Genomic_DNA"/>
</dbReference>
<evidence type="ECO:0000313" key="2">
    <source>
        <dbReference type="Proteomes" id="UP001143364"/>
    </source>
</evidence>
<organism evidence="1 2">
    <name type="scientific">Methylopila jiangsuensis</name>
    <dbReference type="NCBI Taxonomy" id="586230"/>
    <lineage>
        <taxon>Bacteria</taxon>
        <taxon>Pseudomonadati</taxon>
        <taxon>Pseudomonadota</taxon>
        <taxon>Alphaproteobacteria</taxon>
        <taxon>Hyphomicrobiales</taxon>
        <taxon>Methylopilaceae</taxon>
        <taxon>Methylopila</taxon>
    </lineage>
</organism>
<dbReference type="Proteomes" id="UP001143364">
    <property type="component" value="Unassembled WGS sequence"/>
</dbReference>
<comment type="caution">
    <text evidence="1">The sequence shown here is derived from an EMBL/GenBank/DDBJ whole genome shotgun (WGS) entry which is preliminary data.</text>
</comment>
<reference evidence="1" key="1">
    <citation type="journal article" date="2014" name="Int. J. Syst. Evol. Microbiol.">
        <title>Complete genome sequence of Corynebacterium casei LMG S-19264T (=DSM 44701T), isolated from a smear-ripened cheese.</title>
        <authorList>
            <consortium name="US DOE Joint Genome Institute (JGI-PGF)"/>
            <person name="Walter F."/>
            <person name="Albersmeier A."/>
            <person name="Kalinowski J."/>
            <person name="Ruckert C."/>
        </authorList>
    </citation>
    <scope>NUCLEOTIDE SEQUENCE</scope>
    <source>
        <strain evidence="1">VKM B-2555</strain>
    </source>
</reference>
<evidence type="ECO:0000313" key="1">
    <source>
        <dbReference type="EMBL" id="GLK78040.1"/>
    </source>
</evidence>
<reference evidence="1" key="2">
    <citation type="submission" date="2023-01" db="EMBL/GenBank/DDBJ databases">
        <authorList>
            <person name="Sun Q."/>
            <person name="Evtushenko L."/>
        </authorList>
    </citation>
    <scope>NUCLEOTIDE SEQUENCE</scope>
    <source>
        <strain evidence="1">VKM B-2555</strain>
    </source>
</reference>
<accession>A0A9W6N550</accession>
<name>A0A9W6N550_9HYPH</name>